<dbReference type="Proteomes" id="UP001214629">
    <property type="component" value="Chromosome"/>
</dbReference>
<dbReference type="FunFam" id="3.30.1330.40:FF:000001">
    <property type="entry name" value="L-PSP family endoribonuclease"/>
    <property type="match status" value="1"/>
</dbReference>
<dbReference type="SUPFAM" id="SSF55298">
    <property type="entry name" value="YjgF-like"/>
    <property type="match status" value="1"/>
</dbReference>
<evidence type="ECO:0000313" key="3">
    <source>
        <dbReference type="Proteomes" id="UP001214629"/>
    </source>
</evidence>
<dbReference type="PANTHER" id="PTHR11803">
    <property type="entry name" value="2-IMINOBUTANOATE/2-IMINOPROPANOATE DEAMINASE RIDA"/>
    <property type="match status" value="1"/>
</dbReference>
<dbReference type="EMBL" id="CP096246">
    <property type="protein sequence ID" value="WFG97049.1"/>
    <property type="molecule type" value="Genomic_DNA"/>
</dbReference>
<gene>
    <name evidence="2" type="ORF">M0C40_03340</name>
</gene>
<dbReference type="Pfam" id="PF01042">
    <property type="entry name" value="Ribonuc_L-PSP"/>
    <property type="match status" value="1"/>
</dbReference>
<comment type="similarity">
    <text evidence="1">Belongs to the RutC family.</text>
</comment>
<evidence type="ECO:0000313" key="2">
    <source>
        <dbReference type="EMBL" id="WFG97049.1"/>
    </source>
</evidence>
<dbReference type="RefSeq" id="WP_277939237.1">
    <property type="nucleotide sequence ID" value="NZ_CP096246.1"/>
</dbReference>
<dbReference type="GO" id="GO:0019239">
    <property type="term" value="F:deaminase activity"/>
    <property type="evidence" value="ECO:0007669"/>
    <property type="project" value="TreeGrafter"/>
</dbReference>
<protein>
    <submittedName>
        <fullName evidence="2">Rid family detoxifying hydrolase</fullName>
    </submittedName>
</protein>
<keyword evidence="3" id="KW-1185">Reference proteome</keyword>
<dbReference type="InterPro" id="IPR006175">
    <property type="entry name" value="YjgF/YER057c/UK114"/>
</dbReference>
<dbReference type="GO" id="GO:0005829">
    <property type="term" value="C:cytosol"/>
    <property type="evidence" value="ECO:0007669"/>
    <property type="project" value="TreeGrafter"/>
</dbReference>
<dbReference type="InterPro" id="IPR035959">
    <property type="entry name" value="RutC-like_sf"/>
</dbReference>
<dbReference type="NCBIfam" id="TIGR00004">
    <property type="entry name" value="Rid family detoxifying hydrolase"/>
    <property type="match status" value="1"/>
</dbReference>
<name>A0AAX3T0F8_SPICI</name>
<reference evidence="2 3" key="1">
    <citation type="submission" date="2022-04" db="EMBL/GenBank/DDBJ databases">
        <title>Whole genome of Spiroplasma citri.</title>
        <authorList>
            <person name="Khanchezar A."/>
            <person name="Izadpanah K."/>
            <person name="Taghavi M."/>
            <person name="Ghorbani A."/>
            <person name="Beven L."/>
        </authorList>
    </citation>
    <scope>NUCLEOTIDE SEQUENCE [LARGE SCALE GENOMIC DNA]</scope>
    <source>
        <strain evidence="2 3">D4</strain>
    </source>
</reference>
<proteinExistence type="inferred from homology"/>
<dbReference type="Gene3D" id="3.30.1330.40">
    <property type="entry name" value="RutC-like"/>
    <property type="match status" value="1"/>
</dbReference>
<organism evidence="2 3">
    <name type="scientific">Spiroplasma citri</name>
    <dbReference type="NCBI Taxonomy" id="2133"/>
    <lineage>
        <taxon>Bacteria</taxon>
        <taxon>Bacillati</taxon>
        <taxon>Mycoplasmatota</taxon>
        <taxon>Mollicutes</taxon>
        <taxon>Entomoplasmatales</taxon>
        <taxon>Spiroplasmataceae</taxon>
        <taxon>Spiroplasma</taxon>
    </lineage>
</organism>
<dbReference type="CDD" id="cd00448">
    <property type="entry name" value="YjgF_YER057c_UK114_family"/>
    <property type="match status" value="1"/>
</dbReference>
<keyword evidence="2" id="KW-0378">Hydrolase</keyword>
<evidence type="ECO:0000256" key="1">
    <source>
        <dbReference type="ARBA" id="ARBA00010552"/>
    </source>
</evidence>
<dbReference type="PANTHER" id="PTHR11803:SF39">
    <property type="entry name" value="2-IMINOBUTANOATE_2-IMINOPROPANOATE DEAMINASE"/>
    <property type="match status" value="1"/>
</dbReference>
<accession>A0AAX3T0F8</accession>
<sequence>MELIHTVQAPQAVGPYSQAIKLANGFLYISGQLGLNPTTMLLVDNISDQTRQVLANINAILTAAKYTKDNVIKTTILLSDINDFVVVNEIYESFFKEHKPARSTFAVKALPKAALIEKKSLLLKKIVKTNYFKNIYIKQLGC</sequence>
<dbReference type="InterPro" id="IPR006056">
    <property type="entry name" value="RidA"/>
</dbReference>
<dbReference type="AlphaFoldDB" id="A0AAX3T0F8"/>